<dbReference type="InterPro" id="IPR038666">
    <property type="entry name" value="SSP1_head-tail_sf"/>
</dbReference>
<evidence type="ECO:0000313" key="1">
    <source>
        <dbReference type="EMBL" id="MFD1103714.1"/>
    </source>
</evidence>
<gene>
    <name evidence="1" type="ORF">ACFQ24_02115</name>
</gene>
<dbReference type="NCBIfam" id="TIGR01563">
    <property type="entry name" value="gp16_SPP1"/>
    <property type="match status" value="1"/>
</dbReference>
<dbReference type="Pfam" id="PF05521">
    <property type="entry name" value="Phage_HCP"/>
    <property type="match status" value="1"/>
</dbReference>
<dbReference type="Gene3D" id="2.40.10.270">
    <property type="entry name" value="Bacteriophage SPP1 head-tail adaptor protein"/>
    <property type="match status" value="1"/>
</dbReference>
<protein>
    <submittedName>
        <fullName evidence="1">Phage head closure protein</fullName>
    </submittedName>
</protein>
<evidence type="ECO:0000313" key="2">
    <source>
        <dbReference type="Proteomes" id="UP001597203"/>
    </source>
</evidence>
<accession>A0ABW3NXP7</accession>
<proteinExistence type="predicted"/>
<name>A0ABW3NXP7_9SPHN</name>
<dbReference type="Proteomes" id="UP001597203">
    <property type="component" value="Unassembled WGS sequence"/>
</dbReference>
<comment type="caution">
    <text evidence="1">The sequence shown here is derived from an EMBL/GenBank/DDBJ whole genome shotgun (WGS) entry which is preliminary data.</text>
</comment>
<dbReference type="RefSeq" id="WP_380908737.1">
    <property type="nucleotide sequence ID" value="NZ_JBHTLS010000009.1"/>
</dbReference>
<dbReference type="InterPro" id="IPR008767">
    <property type="entry name" value="Phage_SPP1_head-tail_adaptor"/>
</dbReference>
<sequence>MAIAPLKTGDLRHKIIIRRVIEEDNGKGGYTSEWITVASPRAEVIGLTGREAVMDQVLQSITVYRIRIRWRGDVQAADQVRHGSVNLNITSADDPDGKRRQLVIIATTEGVRADAP</sequence>
<keyword evidence="2" id="KW-1185">Reference proteome</keyword>
<organism evidence="1 2">
    <name type="scientific">Sphingobium olei</name>
    <dbReference type="NCBI Taxonomy" id="420955"/>
    <lineage>
        <taxon>Bacteria</taxon>
        <taxon>Pseudomonadati</taxon>
        <taxon>Pseudomonadota</taxon>
        <taxon>Alphaproteobacteria</taxon>
        <taxon>Sphingomonadales</taxon>
        <taxon>Sphingomonadaceae</taxon>
        <taxon>Sphingobium</taxon>
    </lineage>
</organism>
<reference evidence="2" key="1">
    <citation type="journal article" date="2019" name="Int. J. Syst. Evol. Microbiol.">
        <title>The Global Catalogue of Microorganisms (GCM) 10K type strain sequencing project: providing services to taxonomists for standard genome sequencing and annotation.</title>
        <authorList>
            <consortium name="The Broad Institute Genomics Platform"/>
            <consortium name="The Broad Institute Genome Sequencing Center for Infectious Disease"/>
            <person name="Wu L."/>
            <person name="Ma J."/>
        </authorList>
    </citation>
    <scope>NUCLEOTIDE SEQUENCE [LARGE SCALE GENOMIC DNA]</scope>
    <source>
        <strain evidence="2">CCUG 54329</strain>
    </source>
</reference>
<dbReference type="EMBL" id="JBHTLS010000009">
    <property type="protein sequence ID" value="MFD1103714.1"/>
    <property type="molecule type" value="Genomic_DNA"/>
</dbReference>